<accession>A0A0C9UU21</accession>
<reference evidence="1 2" key="1">
    <citation type="submission" date="2014-06" db="EMBL/GenBank/DDBJ databases">
        <title>Evolutionary Origins and Diversification of the Mycorrhizal Mutualists.</title>
        <authorList>
            <consortium name="DOE Joint Genome Institute"/>
            <consortium name="Mycorrhizal Genomics Consortium"/>
            <person name="Kohler A."/>
            <person name="Kuo A."/>
            <person name="Nagy L.G."/>
            <person name="Floudas D."/>
            <person name="Copeland A."/>
            <person name="Barry K.W."/>
            <person name="Cichocki N."/>
            <person name="Veneault-Fourrey C."/>
            <person name="LaButti K."/>
            <person name="Lindquist E.A."/>
            <person name="Lipzen A."/>
            <person name="Lundell T."/>
            <person name="Morin E."/>
            <person name="Murat C."/>
            <person name="Riley R."/>
            <person name="Ohm R."/>
            <person name="Sun H."/>
            <person name="Tunlid A."/>
            <person name="Henrissat B."/>
            <person name="Grigoriev I.V."/>
            <person name="Hibbett D.S."/>
            <person name="Martin F."/>
        </authorList>
    </citation>
    <scope>NUCLEOTIDE SEQUENCE [LARGE SCALE GENOMIC DNA]</scope>
    <source>
        <strain evidence="1 2">SS14</strain>
    </source>
</reference>
<dbReference type="InterPro" id="IPR041078">
    <property type="entry name" value="Plavaka"/>
</dbReference>
<dbReference type="EMBL" id="KN837297">
    <property type="protein sequence ID" value="KIJ28811.1"/>
    <property type="molecule type" value="Genomic_DNA"/>
</dbReference>
<dbReference type="Proteomes" id="UP000054279">
    <property type="component" value="Unassembled WGS sequence"/>
</dbReference>
<dbReference type="OrthoDB" id="3239511at2759"/>
<proteinExistence type="predicted"/>
<dbReference type="Pfam" id="PF18759">
    <property type="entry name" value="Plavaka"/>
    <property type="match status" value="1"/>
</dbReference>
<gene>
    <name evidence="1" type="ORF">M422DRAFT_269862</name>
</gene>
<organism evidence="1 2">
    <name type="scientific">Sphaerobolus stellatus (strain SS14)</name>
    <dbReference type="NCBI Taxonomy" id="990650"/>
    <lineage>
        <taxon>Eukaryota</taxon>
        <taxon>Fungi</taxon>
        <taxon>Dikarya</taxon>
        <taxon>Basidiomycota</taxon>
        <taxon>Agaricomycotina</taxon>
        <taxon>Agaricomycetes</taxon>
        <taxon>Phallomycetidae</taxon>
        <taxon>Geastrales</taxon>
        <taxon>Sphaerobolaceae</taxon>
        <taxon>Sphaerobolus</taxon>
    </lineage>
</organism>
<dbReference type="AlphaFoldDB" id="A0A0C9UU21"/>
<evidence type="ECO:0000313" key="1">
    <source>
        <dbReference type="EMBL" id="KIJ28811.1"/>
    </source>
</evidence>
<name>A0A0C9UU21_SPHS4</name>
<protein>
    <submittedName>
        <fullName evidence="1">Uncharacterized protein</fullName>
    </submittedName>
</protein>
<keyword evidence="2" id="KW-1185">Reference proteome</keyword>
<sequence>MDGQVQSTVPSSYIEIIHHPHSGKRGSTIISLENTEQETPHQSLPSCLPPSVSSKPWAPFRTRADFEFVEEMVHEAVRAETVTKLLSGFNGRWAPETYITIQNYADFQDSLAAARHFGVQFEEEEIMHTFRGREYRFKFRYRDPWKWILDILTNPMLSELIMWYPVEKYLHQGSRITRLYDELNSGTRWWEIQDSLPHEFGMPHIYLPLHLWLDKSNVAKTVSKHPIILRPGFLSSSIRNGSGNGGGVLIGYMVIVGDPNNNTESEDDSLDSVEYAQFKREIYHKVSKRIFRTLRKKSHNGEAVTCGDKITRVVYPGFLIDAVDGEEGYCVCGTRGVKANHPCARCLVFKGDLHRLSKCFTPRTQEVMVSVYNQALEVSTSTAQQTILKNHGLHLVENAFWAIANSDPYLAYSYDMLHAFDSGEWGKHQWPLFRDNLTQSQKTQLTRNMKQVPRWRGLKHFQARYSEGAVGFDILPRNSAVIQAIRFCGIIRAIASLNPISEEHIEYLEMCLPKYEKVCSHLSADLDKNYNYPKHHNLLHLPEDLRAKGSTVNYTTRPGEGFQQEVKQAYDQTNFKNTEPQMTRIDENQEAIARIRTAVDIHDKLMDIALQEENITDGDECPKPIISQNHWSLGSPLRTISAKQYELRQVGRPGFRHFEKKLRSFLSDNIDAQERPLEPLEITAYQCLYLRYRSIEDWQEKQDVLRCNQDFHGQPRYDCILINTNPVTFGRIIALFSCHGPGKIRHDIAFIRILRPSSRKPKTKWEGCKVFEEKEFDFFLMKYLIRGCHFVPTFDGSDKRYYLNDLVDGDAFLRFFLEERLSQSRI</sequence>
<evidence type="ECO:0000313" key="2">
    <source>
        <dbReference type="Proteomes" id="UP000054279"/>
    </source>
</evidence>
<dbReference type="HOGENOM" id="CLU_009122_0_0_1"/>